<dbReference type="Proteomes" id="UP000183832">
    <property type="component" value="Unassembled WGS sequence"/>
</dbReference>
<name>A0A1J1HFV3_9DIPT</name>
<evidence type="ECO:0000313" key="2">
    <source>
        <dbReference type="Proteomes" id="UP000183832"/>
    </source>
</evidence>
<keyword evidence="2" id="KW-1185">Reference proteome</keyword>
<accession>A0A1J1HFV3</accession>
<sequence>MKANSSRTIKFLYSKKFNITCWLQGISLSLQMNNDNLFLNNFLTFNSSYGTTNCQKISDSSFSQFVNKPVQSSPVKEGRLTSLVTNEKFIYVIY</sequence>
<reference evidence="1 2" key="1">
    <citation type="submission" date="2015-04" db="EMBL/GenBank/DDBJ databases">
        <authorList>
            <person name="Syromyatnikov M.Y."/>
            <person name="Popov V.N."/>
        </authorList>
    </citation>
    <scope>NUCLEOTIDE SEQUENCE [LARGE SCALE GENOMIC DNA]</scope>
</reference>
<gene>
    <name evidence="1" type="ORF">CLUMA_CG000681</name>
</gene>
<evidence type="ECO:0000313" key="1">
    <source>
        <dbReference type="EMBL" id="CRK86855.1"/>
    </source>
</evidence>
<dbReference type="EMBL" id="CVRI01000002">
    <property type="protein sequence ID" value="CRK86855.1"/>
    <property type="molecule type" value="Genomic_DNA"/>
</dbReference>
<dbReference type="AlphaFoldDB" id="A0A1J1HFV3"/>
<protein>
    <submittedName>
        <fullName evidence="1">CLUMA_CG000681, isoform A</fullName>
    </submittedName>
</protein>
<organism evidence="1 2">
    <name type="scientific">Clunio marinus</name>
    <dbReference type="NCBI Taxonomy" id="568069"/>
    <lineage>
        <taxon>Eukaryota</taxon>
        <taxon>Metazoa</taxon>
        <taxon>Ecdysozoa</taxon>
        <taxon>Arthropoda</taxon>
        <taxon>Hexapoda</taxon>
        <taxon>Insecta</taxon>
        <taxon>Pterygota</taxon>
        <taxon>Neoptera</taxon>
        <taxon>Endopterygota</taxon>
        <taxon>Diptera</taxon>
        <taxon>Nematocera</taxon>
        <taxon>Chironomoidea</taxon>
        <taxon>Chironomidae</taxon>
        <taxon>Clunio</taxon>
    </lineage>
</organism>
<proteinExistence type="predicted"/>